<proteinExistence type="predicted"/>
<dbReference type="PANTHER" id="PTHR21301:SF10">
    <property type="entry name" value="REVERSE TRANSCRIPTASE DOMAIN-CONTAINING PROTEIN"/>
    <property type="match status" value="1"/>
</dbReference>
<evidence type="ECO:0000259" key="1">
    <source>
        <dbReference type="PROSITE" id="PS50878"/>
    </source>
</evidence>
<dbReference type="PROSITE" id="PS50878">
    <property type="entry name" value="RT_POL"/>
    <property type="match status" value="1"/>
</dbReference>
<dbReference type="Proteomes" id="UP001142489">
    <property type="component" value="Unassembled WGS sequence"/>
</dbReference>
<dbReference type="OrthoDB" id="10025388at2759"/>
<dbReference type="AlphaFoldDB" id="A0A9Q0XX05"/>
<evidence type="ECO:0000313" key="3">
    <source>
        <dbReference type="Proteomes" id="UP001142489"/>
    </source>
</evidence>
<organism evidence="2 3">
    <name type="scientific">Phrynocephalus forsythii</name>
    <dbReference type="NCBI Taxonomy" id="171643"/>
    <lineage>
        <taxon>Eukaryota</taxon>
        <taxon>Metazoa</taxon>
        <taxon>Chordata</taxon>
        <taxon>Craniata</taxon>
        <taxon>Vertebrata</taxon>
        <taxon>Euteleostomi</taxon>
        <taxon>Lepidosauria</taxon>
        <taxon>Squamata</taxon>
        <taxon>Bifurcata</taxon>
        <taxon>Unidentata</taxon>
        <taxon>Episquamata</taxon>
        <taxon>Toxicofera</taxon>
        <taxon>Iguania</taxon>
        <taxon>Acrodonta</taxon>
        <taxon>Agamidae</taxon>
        <taxon>Agaminae</taxon>
        <taxon>Phrynocephalus</taxon>
    </lineage>
</organism>
<name>A0A9Q0XX05_9SAUR</name>
<accession>A0A9Q0XX05</accession>
<reference evidence="2" key="1">
    <citation type="journal article" date="2023" name="DNA Res.">
        <title>Chromosome-level genome assembly of Phrynocephalus forsythii using third-generation DNA sequencing and Hi-C analysis.</title>
        <authorList>
            <person name="Qi Y."/>
            <person name="Zhao W."/>
            <person name="Zhao Y."/>
            <person name="Niu C."/>
            <person name="Cao S."/>
            <person name="Zhang Y."/>
        </authorList>
    </citation>
    <scope>NUCLEOTIDE SEQUENCE</scope>
    <source>
        <tissue evidence="2">Muscle</tissue>
    </source>
</reference>
<keyword evidence="3" id="KW-1185">Reference proteome</keyword>
<dbReference type="PANTHER" id="PTHR21301">
    <property type="entry name" value="REVERSE TRANSCRIPTASE"/>
    <property type="match status" value="1"/>
</dbReference>
<sequence length="131" mass="15195">MDIEALYTKIPHRDGLQAITYTVQTKEESHIITTLCDLYSHTSNYFSFDNKNHLQINGTTMGTHMAPQYANILMADLEQCFLKHCTQKPLLYLRYIDDIFLIWTYGEESLKNSTRTSIVFTQTSTSPFTQQ</sequence>
<evidence type="ECO:0000313" key="2">
    <source>
        <dbReference type="EMBL" id="KAJ7331931.1"/>
    </source>
</evidence>
<feature type="domain" description="Reverse transcriptase" evidence="1">
    <location>
        <begin position="1"/>
        <end position="131"/>
    </location>
</feature>
<comment type="caution">
    <text evidence="2">The sequence shown here is derived from an EMBL/GenBank/DDBJ whole genome shotgun (WGS) entry which is preliminary data.</text>
</comment>
<feature type="non-terminal residue" evidence="2">
    <location>
        <position position="131"/>
    </location>
</feature>
<dbReference type="EMBL" id="JAPFRF010000005">
    <property type="protein sequence ID" value="KAJ7331931.1"/>
    <property type="molecule type" value="Genomic_DNA"/>
</dbReference>
<gene>
    <name evidence="2" type="ORF">JRQ81_014111</name>
</gene>
<dbReference type="Pfam" id="PF00078">
    <property type="entry name" value="RVT_1"/>
    <property type="match status" value="1"/>
</dbReference>
<dbReference type="InterPro" id="IPR000477">
    <property type="entry name" value="RT_dom"/>
</dbReference>
<protein>
    <recommendedName>
        <fullName evidence="1">Reverse transcriptase domain-containing protein</fullName>
    </recommendedName>
</protein>